<dbReference type="EMBL" id="CP069812">
    <property type="protein sequence ID" value="QRQ95438.1"/>
    <property type="molecule type" value="Genomic_DNA"/>
</dbReference>
<dbReference type="OrthoDB" id="9034987at2"/>
<evidence type="ECO:0000313" key="2">
    <source>
        <dbReference type="EMBL" id="SPC17415.1"/>
    </source>
</evidence>
<dbReference type="RefSeq" id="WP_063238583.1">
    <property type="nucleotide sequence ID" value="NZ_CP069810.1"/>
</dbReference>
<evidence type="ECO:0008006" key="5">
    <source>
        <dbReference type="Google" id="ProtNLM"/>
    </source>
</evidence>
<evidence type="ECO:0000313" key="1">
    <source>
        <dbReference type="EMBL" id="QRQ95438.1"/>
    </source>
</evidence>
<accession>A0A976GBK8</accession>
<reference evidence="1 4" key="2">
    <citation type="submission" date="2021-02" db="EMBL/GenBank/DDBJ databases">
        <title>Complete Genome Sequence of Cupriavidus oxalaticus Strain Ox1, a Soil Oxalate-Degrading Species.</title>
        <authorList>
            <person name="Palmieri F."/>
            <person name="Udriet P."/>
            <person name="Deuasquier M."/>
            <person name="Beaudoing E."/>
            <person name="Johnson S.L."/>
            <person name="Davenport K.W."/>
            <person name="Chain P.S."/>
            <person name="Bindschedler S."/>
            <person name="Junier P."/>
        </authorList>
    </citation>
    <scope>NUCLEOTIDE SEQUENCE [LARGE SCALE GENOMIC DNA]</scope>
    <source>
        <strain evidence="1 4">Ox1</strain>
    </source>
</reference>
<dbReference type="Proteomes" id="UP000256862">
    <property type="component" value="Chromosome CO2235"/>
</dbReference>
<organism evidence="2 3">
    <name type="scientific">Cupriavidus oxalaticus</name>
    <dbReference type="NCBI Taxonomy" id="96344"/>
    <lineage>
        <taxon>Bacteria</taxon>
        <taxon>Pseudomonadati</taxon>
        <taxon>Pseudomonadota</taxon>
        <taxon>Betaproteobacteria</taxon>
        <taxon>Burkholderiales</taxon>
        <taxon>Burkholderiaceae</taxon>
        <taxon>Cupriavidus</taxon>
    </lineage>
</organism>
<evidence type="ECO:0000313" key="4">
    <source>
        <dbReference type="Proteomes" id="UP000623307"/>
    </source>
</evidence>
<reference evidence="2 3" key="1">
    <citation type="submission" date="2018-01" db="EMBL/GenBank/DDBJ databases">
        <authorList>
            <person name="Clerissi C."/>
        </authorList>
    </citation>
    <scope>NUCLEOTIDE SEQUENCE [LARGE SCALE GENOMIC DNA]</scope>
    <source>
        <strain evidence="2">Cupriavidus oxalaticus LMG 2235</strain>
    </source>
</reference>
<dbReference type="Proteomes" id="UP000623307">
    <property type="component" value="Chromosome 2"/>
</dbReference>
<name>A0A976GBK8_9BURK</name>
<dbReference type="GeneID" id="303491539"/>
<dbReference type="EMBL" id="OGUS01000131">
    <property type="protein sequence ID" value="SPC17415.1"/>
    <property type="molecule type" value="Genomic_DNA"/>
</dbReference>
<gene>
    <name evidence="2" type="ORF">CO2235_90289</name>
    <name evidence="1" type="ORF">JTE92_18470</name>
</gene>
<evidence type="ECO:0000313" key="3">
    <source>
        <dbReference type="Proteomes" id="UP000256862"/>
    </source>
</evidence>
<proteinExistence type="predicted"/>
<keyword evidence="4" id="KW-1185">Reference proteome</keyword>
<dbReference type="AlphaFoldDB" id="A0A976GBK8"/>
<sequence>MLSPHEIAALMLLKDANETPELDPADLNALARKELVQMDRQAHQQGRVRLTGRGRQFLATIARRS</sequence>
<protein>
    <recommendedName>
        <fullName evidence="5">Preprotein translocase subunit SecA</fullName>
    </recommendedName>
</protein>